<feature type="chain" id="PRO_5016150165" evidence="1">
    <location>
        <begin position="21"/>
        <end position="198"/>
    </location>
</feature>
<dbReference type="RefSeq" id="WP_110309564.1">
    <property type="nucleotide sequence ID" value="NZ_QICL01000003.1"/>
</dbReference>
<dbReference type="AlphaFoldDB" id="A0A2V3PT84"/>
<gene>
    <name evidence="3" type="ORF">CLV62_10381</name>
</gene>
<dbReference type="SUPFAM" id="SSF56925">
    <property type="entry name" value="OMPA-like"/>
    <property type="match status" value="1"/>
</dbReference>
<dbReference type="EMBL" id="QICL01000003">
    <property type="protein sequence ID" value="PXV67408.1"/>
    <property type="molecule type" value="Genomic_DNA"/>
</dbReference>
<accession>A0A2V3PT84</accession>
<reference evidence="3 4" key="1">
    <citation type="submission" date="2018-03" db="EMBL/GenBank/DDBJ databases">
        <title>Genomic Encyclopedia of Archaeal and Bacterial Type Strains, Phase II (KMG-II): from individual species to whole genera.</title>
        <authorList>
            <person name="Goeker M."/>
        </authorList>
    </citation>
    <scope>NUCLEOTIDE SEQUENCE [LARGE SCALE GENOMIC DNA]</scope>
    <source>
        <strain evidence="3 4">DSM 100214</strain>
    </source>
</reference>
<feature type="signal peptide" evidence="1">
    <location>
        <begin position="1"/>
        <end position="20"/>
    </location>
</feature>
<comment type="caution">
    <text evidence="3">The sequence shown here is derived from an EMBL/GenBank/DDBJ whole genome shotgun (WGS) entry which is preliminary data.</text>
</comment>
<dbReference type="OrthoDB" id="1011633at2"/>
<dbReference type="InterPro" id="IPR011250">
    <property type="entry name" value="OMP/PagP_B-barrel"/>
</dbReference>
<dbReference type="Pfam" id="PF13568">
    <property type="entry name" value="OMP_b-brl_2"/>
    <property type="match status" value="1"/>
</dbReference>
<evidence type="ECO:0000256" key="1">
    <source>
        <dbReference type="SAM" id="SignalP"/>
    </source>
</evidence>
<organism evidence="3 4">
    <name type="scientific">Dysgonomonas alginatilytica</name>
    <dbReference type="NCBI Taxonomy" id="1605892"/>
    <lineage>
        <taxon>Bacteria</taxon>
        <taxon>Pseudomonadati</taxon>
        <taxon>Bacteroidota</taxon>
        <taxon>Bacteroidia</taxon>
        <taxon>Bacteroidales</taxon>
        <taxon>Dysgonomonadaceae</taxon>
        <taxon>Dysgonomonas</taxon>
    </lineage>
</organism>
<evidence type="ECO:0000313" key="3">
    <source>
        <dbReference type="EMBL" id="PXV67408.1"/>
    </source>
</evidence>
<keyword evidence="4" id="KW-1185">Reference proteome</keyword>
<name>A0A2V3PT84_9BACT</name>
<dbReference type="Proteomes" id="UP000247973">
    <property type="component" value="Unassembled WGS sequence"/>
</dbReference>
<keyword evidence="1" id="KW-0732">Signal</keyword>
<proteinExistence type="predicted"/>
<dbReference type="InterPro" id="IPR025665">
    <property type="entry name" value="Beta-barrel_OMP_2"/>
</dbReference>
<feature type="domain" description="Outer membrane protein beta-barrel" evidence="2">
    <location>
        <begin position="21"/>
        <end position="171"/>
    </location>
</feature>
<sequence length="198" mass="21617">MKKCFFVFVCLSVFVLSAHSQLRFGAKGGVNLSGVSVSGNDGVNQFVDKNVTGFQLGASLEWMIKGRYGLEGGLLYSERGMKFRGGDRNKNGYIDIPVNVRVKFPVSKTVTPFVNAGPYISFKVSGDDNFSAISGDIDDQWKAQSFGAGLNFGGGIELFKFLQIGVNYGLAMTDNYKESDGNYKVKDRTWSATAAVYF</sequence>
<evidence type="ECO:0000259" key="2">
    <source>
        <dbReference type="Pfam" id="PF13568"/>
    </source>
</evidence>
<protein>
    <submittedName>
        <fullName evidence="3">Outer membrane protein with beta-barrel domain</fullName>
    </submittedName>
</protein>
<evidence type="ECO:0000313" key="4">
    <source>
        <dbReference type="Proteomes" id="UP000247973"/>
    </source>
</evidence>